<gene>
    <name evidence="1" type="ORF">Q3V30_20790</name>
</gene>
<organism evidence="1 2">
    <name type="scientific">Erwinia pyri</name>
    <dbReference type="NCBI Taxonomy" id="3062598"/>
    <lineage>
        <taxon>Bacteria</taxon>
        <taxon>Pseudomonadati</taxon>
        <taxon>Pseudomonadota</taxon>
        <taxon>Gammaproteobacteria</taxon>
        <taxon>Enterobacterales</taxon>
        <taxon>Erwiniaceae</taxon>
        <taxon>Erwinia</taxon>
    </lineage>
</organism>
<reference evidence="1 2" key="1">
    <citation type="submission" date="2023-07" db="EMBL/GenBank/DDBJ databases">
        <title>Pathogenic bacteria of pear tree diseases.</title>
        <authorList>
            <person name="Zhang Z."/>
            <person name="He L."/>
            <person name="Huang R."/>
        </authorList>
    </citation>
    <scope>NUCLEOTIDE SEQUENCE [LARGE SCALE GENOMIC DNA]</scope>
    <source>
        <strain evidence="1 2">DE2</strain>
    </source>
</reference>
<proteinExistence type="predicted"/>
<protein>
    <submittedName>
        <fullName evidence="1">Uncharacterized protein</fullName>
    </submittedName>
</protein>
<dbReference type="EMBL" id="CP132353">
    <property type="protein sequence ID" value="WLS78827.1"/>
    <property type="molecule type" value="Genomic_DNA"/>
</dbReference>
<dbReference type="Proteomes" id="UP001228139">
    <property type="component" value="Chromosome"/>
</dbReference>
<accession>A0AA50DKV1</accession>
<sequence length="86" mass="9346">MREEYKILANNLLFAYHTKVMNLKAATAVAPQVREVSQSDYAFRLSIGLEGLLTVANAAADENSSVGIEQLIAQCNGGNHPIPNSW</sequence>
<dbReference type="AlphaFoldDB" id="A0AA50DKV1"/>
<name>A0AA50DKV1_9GAMM</name>
<keyword evidence="2" id="KW-1185">Reference proteome</keyword>
<evidence type="ECO:0000313" key="2">
    <source>
        <dbReference type="Proteomes" id="UP001228139"/>
    </source>
</evidence>
<dbReference type="RefSeq" id="WP_306209056.1">
    <property type="nucleotide sequence ID" value="NZ_CP132353.1"/>
</dbReference>
<dbReference type="KEGG" id="epi:Q3V30_20790"/>
<evidence type="ECO:0000313" key="1">
    <source>
        <dbReference type="EMBL" id="WLS78827.1"/>
    </source>
</evidence>